<dbReference type="EMBL" id="VSSQ01001434">
    <property type="protein sequence ID" value="MPM08290.1"/>
    <property type="molecule type" value="Genomic_DNA"/>
</dbReference>
<organism evidence="2">
    <name type="scientific">bioreactor metagenome</name>
    <dbReference type="NCBI Taxonomy" id="1076179"/>
    <lineage>
        <taxon>unclassified sequences</taxon>
        <taxon>metagenomes</taxon>
        <taxon>ecological metagenomes</taxon>
    </lineage>
</organism>
<comment type="caution">
    <text evidence="2">The sequence shown here is derived from an EMBL/GenBank/DDBJ whole genome shotgun (WGS) entry which is preliminary data.</text>
</comment>
<feature type="transmembrane region" description="Helical" evidence="1">
    <location>
        <begin position="44"/>
        <end position="65"/>
    </location>
</feature>
<dbReference type="AlphaFoldDB" id="A0A644WWM0"/>
<feature type="transmembrane region" description="Helical" evidence="1">
    <location>
        <begin position="12"/>
        <end position="32"/>
    </location>
</feature>
<accession>A0A644WWM0</accession>
<evidence type="ECO:0000256" key="1">
    <source>
        <dbReference type="SAM" id="Phobius"/>
    </source>
</evidence>
<evidence type="ECO:0000313" key="2">
    <source>
        <dbReference type="EMBL" id="MPM08290.1"/>
    </source>
</evidence>
<keyword evidence="1" id="KW-0472">Membrane</keyword>
<name>A0A644WWM0_9ZZZZ</name>
<feature type="transmembrane region" description="Helical" evidence="1">
    <location>
        <begin position="77"/>
        <end position="96"/>
    </location>
</feature>
<gene>
    <name evidence="2" type="ORF">SDC9_54602</name>
</gene>
<reference evidence="2" key="1">
    <citation type="submission" date="2019-08" db="EMBL/GenBank/DDBJ databases">
        <authorList>
            <person name="Kucharzyk K."/>
            <person name="Murdoch R.W."/>
            <person name="Higgins S."/>
            <person name="Loffler F."/>
        </authorList>
    </citation>
    <scope>NUCLEOTIDE SEQUENCE</scope>
</reference>
<sequence length="190" mass="22263">MAIKKFSVRDLLRVIVVWTIINVFFNATALFLTDYLNDSLLHLTFNFTSFFSFITFQSCYFGLILTVSACILRKKFIVLYAYSLIQFIVLHLVFFYCLKTEEGVLNFITDMSGIPLKIINNSGTDISYVLAYFFPIEGLFDGGIFWPDNLERFYLLIILVPILYNFFLTWLADRVVKILWKLNFDKGQRI</sequence>
<keyword evidence="1" id="KW-0812">Transmembrane</keyword>
<protein>
    <submittedName>
        <fullName evidence="2">Uncharacterized protein</fullName>
    </submittedName>
</protein>
<proteinExistence type="predicted"/>
<feature type="transmembrane region" description="Helical" evidence="1">
    <location>
        <begin position="153"/>
        <end position="172"/>
    </location>
</feature>
<keyword evidence="1" id="KW-1133">Transmembrane helix</keyword>